<evidence type="ECO:0000256" key="1">
    <source>
        <dbReference type="ARBA" id="ARBA00008373"/>
    </source>
</evidence>
<dbReference type="SMART" id="SM00213">
    <property type="entry name" value="UBQ"/>
    <property type="match status" value="1"/>
</dbReference>
<keyword evidence="5" id="KW-0689">Ribosomal protein</keyword>
<name>A0A8J8NI29_HALGN</name>
<dbReference type="SMART" id="SM01402">
    <property type="entry name" value="Ribosomal_S27"/>
    <property type="match status" value="1"/>
</dbReference>
<evidence type="ECO:0000259" key="7">
    <source>
        <dbReference type="PROSITE" id="PS50053"/>
    </source>
</evidence>
<dbReference type="GO" id="GO:0005840">
    <property type="term" value="C:ribosome"/>
    <property type="evidence" value="ECO:0007669"/>
    <property type="project" value="UniProtKB-KW"/>
</dbReference>
<dbReference type="EMBL" id="RRYP01014763">
    <property type="protein sequence ID" value="TNV75817.1"/>
    <property type="molecule type" value="Genomic_DNA"/>
</dbReference>
<dbReference type="GO" id="GO:0006412">
    <property type="term" value="P:translation"/>
    <property type="evidence" value="ECO:0007669"/>
    <property type="project" value="InterPro"/>
</dbReference>
<evidence type="ECO:0000256" key="4">
    <source>
        <dbReference type="ARBA" id="ARBA00022833"/>
    </source>
</evidence>
<sequence>MQIFVKTLTGATLTLEVEESCPVYDLKSLVSEQTGIDAEEIVLIHGATTMSDEEETLSAFESTINMVVRLCGGKKKRKKKIYTKPKRIAHKHKKRPKAILEYFNVDNTGKITKLKIECEKCPAGTYMADHPDRHTCGKCGNMFYKLTKDGKRLPIPKQNKPAAVVKEVAVAAKGGAKGKKK</sequence>
<reference evidence="8" key="1">
    <citation type="submission" date="2019-06" db="EMBL/GenBank/DDBJ databases">
        <authorList>
            <person name="Zheng W."/>
        </authorList>
    </citation>
    <scope>NUCLEOTIDE SEQUENCE</scope>
    <source>
        <strain evidence="8">QDHG01</strain>
    </source>
</reference>
<proteinExistence type="inferred from homology"/>
<comment type="similarity">
    <text evidence="2">In the C-terminal section; belongs to the eukaryotic ribosomal protein eS31 family.</text>
</comment>
<keyword evidence="9" id="KW-1185">Reference proteome</keyword>
<dbReference type="GO" id="GO:0003735">
    <property type="term" value="F:structural constituent of ribosome"/>
    <property type="evidence" value="ECO:0007669"/>
    <property type="project" value="InterPro"/>
</dbReference>
<dbReference type="InterPro" id="IPR002906">
    <property type="entry name" value="Ribosomal_eS31"/>
</dbReference>
<dbReference type="InterPro" id="IPR000626">
    <property type="entry name" value="Ubiquitin-like_dom"/>
</dbReference>
<dbReference type="Pfam" id="PF00240">
    <property type="entry name" value="ubiquitin"/>
    <property type="match status" value="1"/>
</dbReference>
<evidence type="ECO:0000256" key="5">
    <source>
        <dbReference type="ARBA" id="ARBA00022980"/>
    </source>
</evidence>
<dbReference type="InterPro" id="IPR011332">
    <property type="entry name" value="Ribosomal_zn-bd"/>
</dbReference>
<dbReference type="OrthoDB" id="311308at2759"/>
<dbReference type="Proteomes" id="UP000785679">
    <property type="component" value="Unassembled WGS sequence"/>
</dbReference>
<dbReference type="Gene3D" id="3.10.20.90">
    <property type="entry name" value="Phosphatidylinositol 3-kinase Catalytic Subunit, Chain A, domain 1"/>
    <property type="match status" value="1"/>
</dbReference>
<dbReference type="SUPFAM" id="SSF54236">
    <property type="entry name" value="Ubiquitin-like"/>
    <property type="match status" value="1"/>
</dbReference>
<protein>
    <recommendedName>
        <fullName evidence="7">Ubiquitin-like domain-containing protein</fullName>
    </recommendedName>
</protein>
<evidence type="ECO:0000313" key="9">
    <source>
        <dbReference type="Proteomes" id="UP000785679"/>
    </source>
</evidence>
<dbReference type="Pfam" id="PF01599">
    <property type="entry name" value="Ribosomal_S27"/>
    <property type="match status" value="1"/>
</dbReference>
<dbReference type="InterPro" id="IPR050158">
    <property type="entry name" value="Ubiquitin_ubiquitin-like"/>
</dbReference>
<dbReference type="AlphaFoldDB" id="A0A8J8NI29"/>
<evidence type="ECO:0000256" key="3">
    <source>
        <dbReference type="ARBA" id="ARBA00022499"/>
    </source>
</evidence>
<dbReference type="GO" id="GO:1990904">
    <property type="term" value="C:ribonucleoprotein complex"/>
    <property type="evidence" value="ECO:0007669"/>
    <property type="project" value="UniProtKB-KW"/>
</dbReference>
<dbReference type="InterPro" id="IPR029071">
    <property type="entry name" value="Ubiquitin-like_domsf"/>
</dbReference>
<dbReference type="PROSITE" id="PS50053">
    <property type="entry name" value="UBIQUITIN_2"/>
    <property type="match status" value="1"/>
</dbReference>
<dbReference type="InterPro" id="IPR038582">
    <property type="entry name" value="Ribosomal_eS31_euk-type_sf"/>
</dbReference>
<keyword evidence="4" id="KW-0862">Zinc</keyword>
<keyword evidence="3" id="KW-1017">Isopeptide bond</keyword>
<organism evidence="8 9">
    <name type="scientific">Halteria grandinella</name>
    <dbReference type="NCBI Taxonomy" id="5974"/>
    <lineage>
        <taxon>Eukaryota</taxon>
        <taxon>Sar</taxon>
        <taxon>Alveolata</taxon>
        <taxon>Ciliophora</taxon>
        <taxon>Intramacronucleata</taxon>
        <taxon>Spirotrichea</taxon>
        <taxon>Stichotrichia</taxon>
        <taxon>Sporadotrichida</taxon>
        <taxon>Halteriidae</taxon>
        <taxon>Halteria</taxon>
    </lineage>
</organism>
<dbReference type="PANTHER" id="PTHR10666">
    <property type="entry name" value="UBIQUITIN"/>
    <property type="match status" value="1"/>
</dbReference>
<dbReference type="Gene3D" id="6.20.50.150">
    <property type="match status" value="1"/>
</dbReference>
<evidence type="ECO:0000256" key="2">
    <source>
        <dbReference type="ARBA" id="ARBA00009891"/>
    </source>
</evidence>
<evidence type="ECO:0000313" key="8">
    <source>
        <dbReference type="EMBL" id="TNV75817.1"/>
    </source>
</evidence>
<keyword evidence="6" id="KW-0687">Ribonucleoprotein</keyword>
<gene>
    <name evidence="8" type="ORF">FGO68_gene6360</name>
</gene>
<evidence type="ECO:0000256" key="6">
    <source>
        <dbReference type="ARBA" id="ARBA00023274"/>
    </source>
</evidence>
<comment type="similarity">
    <text evidence="1">In the N-terminal section; belongs to the ubiquitin family.</text>
</comment>
<dbReference type="SUPFAM" id="SSF57829">
    <property type="entry name" value="Zn-binding ribosomal proteins"/>
    <property type="match status" value="1"/>
</dbReference>
<accession>A0A8J8NI29</accession>
<comment type="caution">
    <text evidence="8">The sequence shown here is derived from an EMBL/GenBank/DDBJ whole genome shotgun (WGS) entry which is preliminary data.</text>
</comment>
<feature type="domain" description="Ubiquitin-like" evidence="7">
    <location>
        <begin position="1"/>
        <end position="60"/>
    </location>
</feature>